<name>A0ACC1HVE0_9FUNG</name>
<dbReference type="EMBL" id="JAMZIH010001841">
    <property type="protein sequence ID" value="KAJ1677859.1"/>
    <property type="molecule type" value="Genomic_DNA"/>
</dbReference>
<gene>
    <name evidence="1" type="ORF">EV182_005290</name>
</gene>
<accession>A0ACC1HVE0</accession>
<keyword evidence="2" id="KW-1185">Reference proteome</keyword>
<comment type="caution">
    <text evidence="1">The sequence shown here is derived from an EMBL/GenBank/DDBJ whole genome shotgun (WGS) entry which is preliminary data.</text>
</comment>
<protein>
    <submittedName>
        <fullName evidence="1">Uncharacterized protein</fullName>
    </submittedName>
</protein>
<reference evidence="1" key="1">
    <citation type="submission" date="2022-06" db="EMBL/GenBank/DDBJ databases">
        <title>Phylogenomic reconstructions and comparative analyses of Kickxellomycotina fungi.</title>
        <authorList>
            <person name="Reynolds N.K."/>
            <person name="Stajich J.E."/>
            <person name="Barry K."/>
            <person name="Grigoriev I.V."/>
            <person name="Crous P."/>
            <person name="Smith M.E."/>
        </authorList>
    </citation>
    <scope>NUCLEOTIDE SEQUENCE</scope>
    <source>
        <strain evidence="1">RSA 2271</strain>
    </source>
</reference>
<evidence type="ECO:0000313" key="2">
    <source>
        <dbReference type="Proteomes" id="UP001145114"/>
    </source>
</evidence>
<organism evidence="1 2">
    <name type="scientific">Spiromyces aspiralis</name>
    <dbReference type="NCBI Taxonomy" id="68401"/>
    <lineage>
        <taxon>Eukaryota</taxon>
        <taxon>Fungi</taxon>
        <taxon>Fungi incertae sedis</taxon>
        <taxon>Zoopagomycota</taxon>
        <taxon>Kickxellomycotina</taxon>
        <taxon>Kickxellomycetes</taxon>
        <taxon>Kickxellales</taxon>
        <taxon>Kickxellaceae</taxon>
        <taxon>Spiromyces</taxon>
    </lineage>
</organism>
<dbReference type="Proteomes" id="UP001145114">
    <property type="component" value="Unassembled WGS sequence"/>
</dbReference>
<sequence length="371" mass="42502">MIPGGYRNINALFDPPMWEQRRRRIADIVTEVRPSSILELGCGEGNILSFLIPPSDDDEHPISRIVGLDIDECEIEKAAQRCKPNGWDHQYPRCDPLQVQLYHGSAAVPVGEFKGIDFIICSEVIEHMPTEDLELVAKTLFGVYQPRVCIVTTPNAEFNVYFPELNYGTPNSRFRHNDHHFEWTRQEFYDWQVAPGEARMLVPLPMCECMCTRMAGIYGYDFRVEGIGKLVNSEALKAYTGPDVGCCTQIAVFSKRSGAGLSCKASREDYIKGSERHPIPTHAITFEYPVAKDQPLSPTHLRDLVVRYAGYIMDVKTGVFKFEELWQVWAVKSQFRRRRRLKEWLDEQCHHGLEFKLISNSGYTSQYQLLA</sequence>
<evidence type="ECO:0000313" key="1">
    <source>
        <dbReference type="EMBL" id="KAJ1677859.1"/>
    </source>
</evidence>
<proteinExistence type="predicted"/>